<sequence>MIEPLSNDLSPVTLDQSHDPLSPQPGENGWRSSPATENVNWHQQDTEFYPLIQSASMTQISESKKFSAHDEITDPHRIASETDLSPAPQPAVTLPRAATCPDPWSDFLRPKRNQPASPNIDKQFIHAPLHFLTNGKIPRSTCP</sequence>
<evidence type="ECO:0000313" key="3">
    <source>
        <dbReference type="Proteomes" id="UP000076154"/>
    </source>
</evidence>
<gene>
    <name evidence="2" type="ORF">Hypma_004561</name>
</gene>
<protein>
    <submittedName>
        <fullName evidence="2">Uncharacterized protein</fullName>
    </submittedName>
</protein>
<name>A0A369J4Q7_HYPMA</name>
<evidence type="ECO:0000313" key="2">
    <source>
        <dbReference type="EMBL" id="RDB15395.1"/>
    </source>
</evidence>
<proteinExistence type="predicted"/>
<dbReference type="EMBL" id="LUEZ02000170">
    <property type="protein sequence ID" value="RDB15395.1"/>
    <property type="molecule type" value="Genomic_DNA"/>
</dbReference>
<reference evidence="2" key="1">
    <citation type="submission" date="2018-04" db="EMBL/GenBank/DDBJ databases">
        <title>Whole genome sequencing of Hypsizygus marmoreus.</title>
        <authorList>
            <person name="Choi I.-G."/>
            <person name="Min B."/>
            <person name="Kim J.-G."/>
            <person name="Kim S."/>
            <person name="Oh Y.-L."/>
            <person name="Kong W.-S."/>
            <person name="Park H."/>
            <person name="Jeong J."/>
            <person name="Song E.-S."/>
        </authorList>
    </citation>
    <scope>NUCLEOTIDE SEQUENCE [LARGE SCALE GENOMIC DNA]</scope>
    <source>
        <strain evidence="2">51987-8</strain>
    </source>
</reference>
<feature type="compositionally biased region" description="Polar residues" evidence="1">
    <location>
        <begin position="30"/>
        <end position="41"/>
    </location>
</feature>
<feature type="region of interest" description="Disordered" evidence="1">
    <location>
        <begin position="1"/>
        <end position="41"/>
    </location>
</feature>
<dbReference type="AlphaFoldDB" id="A0A369J4Q7"/>
<dbReference type="InParanoid" id="A0A369J4Q7"/>
<organism evidence="2 3">
    <name type="scientific">Hypsizygus marmoreus</name>
    <name type="common">White beech mushroom</name>
    <name type="synonym">Agaricus marmoreus</name>
    <dbReference type="NCBI Taxonomy" id="39966"/>
    <lineage>
        <taxon>Eukaryota</taxon>
        <taxon>Fungi</taxon>
        <taxon>Dikarya</taxon>
        <taxon>Basidiomycota</taxon>
        <taxon>Agaricomycotina</taxon>
        <taxon>Agaricomycetes</taxon>
        <taxon>Agaricomycetidae</taxon>
        <taxon>Agaricales</taxon>
        <taxon>Tricholomatineae</taxon>
        <taxon>Lyophyllaceae</taxon>
        <taxon>Hypsizygus</taxon>
    </lineage>
</organism>
<accession>A0A369J4Q7</accession>
<comment type="caution">
    <text evidence="2">The sequence shown here is derived from an EMBL/GenBank/DDBJ whole genome shotgun (WGS) entry which is preliminary data.</text>
</comment>
<dbReference type="Proteomes" id="UP000076154">
    <property type="component" value="Unassembled WGS sequence"/>
</dbReference>
<evidence type="ECO:0000256" key="1">
    <source>
        <dbReference type="SAM" id="MobiDB-lite"/>
    </source>
</evidence>
<keyword evidence="3" id="KW-1185">Reference proteome</keyword>